<feature type="region of interest" description="Disordered" evidence="1">
    <location>
        <begin position="1"/>
        <end position="44"/>
    </location>
</feature>
<gene>
    <name evidence="3" type="ORF">JFN87_24900</name>
</gene>
<sequence length="74" mass="7628">MTASNPDPEPRTTTGLAPGGGVPPGETPPGEDSMSEAGPRHVQPRGWATGPLLTILVCALLLVLALGFSFWFSV</sequence>
<keyword evidence="4" id="KW-1185">Reference proteome</keyword>
<reference evidence="3" key="1">
    <citation type="submission" date="2021-03" db="EMBL/GenBank/DDBJ databases">
        <title>Whole genome sequence of Streptomyces bomunensis MMS17-BM035.</title>
        <authorList>
            <person name="Lee J.H."/>
        </authorList>
    </citation>
    <scope>NUCLEOTIDE SEQUENCE</scope>
    <source>
        <strain evidence="3">MMS17-BM035</strain>
    </source>
</reference>
<dbReference type="AlphaFoldDB" id="A0A940MI74"/>
<proteinExistence type="predicted"/>
<keyword evidence="2" id="KW-0812">Transmembrane</keyword>
<keyword evidence="2" id="KW-1133">Transmembrane helix</keyword>
<dbReference type="RefSeq" id="WP_209343342.1">
    <property type="nucleotide sequence ID" value="NZ_JAGIQL010000129.1"/>
</dbReference>
<protein>
    <submittedName>
        <fullName evidence="3">Uncharacterized protein</fullName>
    </submittedName>
</protein>
<accession>A0A940MI74</accession>
<organism evidence="3 4">
    <name type="scientific">Streptomyces montanisoli</name>
    <dbReference type="NCBI Taxonomy" id="2798581"/>
    <lineage>
        <taxon>Bacteria</taxon>
        <taxon>Bacillati</taxon>
        <taxon>Actinomycetota</taxon>
        <taxon>Actinomycetes</taxon>
        <taxon>Kitasatosporales</taxon>
        <taxon>Streptomycetaceae</taxon>
        <taxon>Streptomyces</taxon>
    </lineage>
</organism>
<keyword evidence="2" id="KW-0472">Membrane</keyword>
<evidence type="ECO:0000313" key="4">
    <source>
        <dbReference type="Proteomes" id="UP000670475"/>
    </source>
</evidence>
<evidence type="ECO:0000256" key="2">
    <source>
        <dbReference type="SAM" id="Phobius"/>
    </source>
</evidence>
<dbReference type="EMBL" id="JAGIQL010000129">
    <property type="protein sequence ID" value="MBP0460691.1"/>
    <property type="molecule type" value="Genomic_DNA"/>
</dbReference>
<dbReference type="Proteomes" id="UP000670475">
    <property type="component" value="Unassembled WGS sequence"/>
</dbReference>
<name>A0A940MI74_9ACTN</name>
<feature type="compositionally biased region" description="Polar residues" evidence="1">
    <location>
        <begin position="1"/>
        <end position="15"/>
    </location>
</feature>
<dbReference type="InterPro" id="IPR045512">
    <property type="entry name" value="DUF6480"/>
</dbReference>
<dbReference type="Pfam" id="PF20088">
    <property type="entry name" value="DUF6480"/>
    <property type="match status" value="1"/>
</dbReference>
<feature type="transmembrane region" description="Helical" evidence="2">
    <location>
        <begin position="52"/>
        <end position="72"/>
    </location>
</feature>
<evidence type="ECO:0000256" key="1">
    <source>
        <dbReference type="SAM" id="MobiDB-lite"/>
    </source>
</evidence>
<evidence type="ECO:0000313" key="3">
    <source>
        <dbReference type="EMBL" id="MBP0460691.1"/>
    </source>
</evidence>
<comment type="caution">
    <text evidence="3">The sequence shown here is derived from an EMBL/GenBank/DDBJ whole genome shotgun (WGS) entry which is preliminary data.</text>
</comment>